<evidence type="ECO:0000313" key="4">
    <source>
        <dbReference type="Proteomes" id="UP000617041"/>
    </source>
</evidence>
<proteinExistence type="predicted"/>
<feature type="chain" id="PRO_5037600376" evidence="2">
    <location>
        <begin position="20"/>
        <end position="376"/>
    </location>
</feature>
<comment type="caution">
    <text evidence="3">The sequence shown here is derived from an EMBL/GenBank/DDBJ whole genome shotgun (WGS) entry which is preliminary data.</text>
</comment>
<dbReference type="InterPro" id="IPR051058">
    <property type="entry name" value="GDSL_Est/Lipase"/>
</dbReference>
<dbReference type="Pfam" id="PF00657">
    <property type="entry name" value="Lipase_GDSL"/>
    <property type="match status" value="1"/>
</dbReference>
<dbReference type="SUPFAM" id="SSF52266">
    <property type="entry name" value="SGNH hydrolase"/>
    <property type="match status" value="1"/>
</dbReference>
<dbReference type="PANTHER" id="PTHR45648:SF22">
    <property type="entry name" value="GDSL LIPASE_ACYLHYDROLASE FAMILY PROTEIN (AFU_ORTHOLOGUE AFUA_4G14700)"/>
    <property type="match status" value="1"/>
</dbReference>
<accession>A0A934PZC0</accession>
<dbReference type="InterPro" id="IPR001087">
    <property type="entry name" value="GDSL"/>
</dbReference>
<name>A0A934PZC0_9BURK</name>
<keyword evidence="1 3" id="KW-0378">Hydrolase</keyword>
<dbReference type="InterPro" id="IPR036514">
    <property type="entry name" value="SGNH_hydro_sf"/>
</dbReference>
<dbReference type="PANTHER" id="PTHR45648">
    <property type="entry name" value="GDSL LIPASE/ACYLHYDROLASE FAMILY PROTEIN (AFU_ORTHOLOGUE AFUA_4G14700)"/>
    <property type="match status" value="1"/>
</dbReference>
<keyword evidence="2" id="KW-0732">Signal</keyword>
<feature type="signal peptide" evidence="2">
    <location>
        <begin position="1"/>
        <end position="19"/>
    </location>
</feature>
<protein>
    <submittedName>
        <fullName evidence="3">SGNH/GDSL hydrolase family protein</fullName>
    </submittedName>
</protein>
<gene>
    <name evidence="3" type="ORF">I8E28_06185</name>
</gene>
<dbReference type="PROSITE" id="PS51257">
    <property type="entry name" value="PROKAR_LIPOPROTEIN"/>
    <property type="match status" value="1"/>
</dbReference>
<evidence type="ECO:0000256" key="2">
    <source>
        <dbReference type="SAM" id="SignalP"/>
    </source>
</evidence>
<dbReference type="AlphaFoldDB" id="A0A934PZC0"/>
<dbReference type="GO" id="GO:0016788">
    <property type="term" value="F:hydrolase activity, acting on ester bonds"/>
    <property type="evidence" value="ECO:0007669"/>
    <property type="project" value="InterPro"/>
</dbReference>
<dbReference type="Gene3D" id="3.40.50.1110">
    <property type="entry name" value="SGNH hydrolase"/>
    <property type="match status" value="1"/>
</dbReference>
<evidence type="ECO:0000256" key="1">
    <source>
        <dbReference type="ARBA" id="ARBA00022801"/>
    </source>
</evidence>
<reference evidence="3" key="1">
    <citation type="submission" date="2020-12" db="EMBL/GenBank/DDBJ databases">
        <title>Ramlibacter sp. nov., isolated from a freshwater alga, Cryptomonas.</title>
        <authorList>
            <person name="Kim H.M."/>
            <person name="Jeon C.O."/>
        </authorList>
    </citation>
    <scope>NUCLEOTIDE SEQUENCE</scope>
    <source>
        <strain evidence="3">CrO1</strain>
    </source>
</reference>
<sequence>MTRRALALTAFAAAALVTACGGGGGSATPAKQSISRLIVAGDSLADVGTFGAKFTVQNAASPQAGYPIYPEIVGANFGLSGQCPFFASTNGTAFTTRAGCTNYAVGDSAIANPAAKGGTAAPFSVPMQLATALQVAGGAWTPTDLILVDGGGNDARDLITAYLGLAGGAAGLAAYQTFLAQVLPPATIAATLPQPNGPAIAAGLYMTALADSYYNTLKTTLLDKGATHVAVLDMPDVSLTPRFKAVLGQVATAQGDAAAATLQAAIRTWISAFNTELANKVAGDARVAIVPFYADFTDEVANPAAYALTNVTTPVCPAVGFPASCLDTTLNAAPPAGAAAGWFSTYAFADGFHPTPFGHRLLAASISRALARAGWL</sequence>
<evidence type="ECO:0000313" key="3">
    <source>
        <dbReference type="EMBL" id="MBK0392173.1"/>
    </source>
</evidence>
<dbReference type="EMBL" id="JAEDAO010000001">
    <property type="protein sequence ID" value="MBK0392173.1"/>
    <property type="molecule type" value="Genomic_DNA"/>
</dbReference>
<organism evidence="3 4">
    <name type="scientific">Ramlibacter algicola</name>
    <dbReference type="NCBI Taxonomy" id="2795217"/>
    <lineage>
        <taxon>Bacteria</taxon>
        <taxon>Pseudomonadati</taxon>
        <taxon>Pseudomonadota</taxon>
        <taxon>Betaproteobacteria</taxon>
        <taxon>Burkholderiales</taxon>
        <taxon>Comamonadaceae</taxon>
        <taxon>Ramlibacter</taxon>
    </lineage>
</organism>
<keyword evidence="4" id="KW-1185">Reference proteome</keyword>
<dbReference type="Proteomes" id="UP000617041">
    <property type="component" value="Unassembled WGS sequence"/>
</dbReference>